<organism evidence="10 12">
    <name type="scientific">Adineta ricciae</name>
    <name type="common">Rotifer</name>
    <dbReference type="NCBI Taxonomy" id="249248"/>
    <lineage>
        <taxon>Eukaryota</taxon>
        <taxon>Metazoa</taxon>
        <taxon>Spiralia</taxon>
        <taxon>Gnathifera</taxon>
        <taxon>Rotifera</taxon>
        <taxon>Eurotatoria</taxon>
        <taxon>Bdelloidea</taxon>
        <taxon>Adinetida</taxon>
        <taxon>Adinetidae</taxon>
        <taxon>Adineta</taxon>
    </lineage>
</organism>
<dbReference type="PANTHER" id="PTHR24243">
    <property type="entry name" value="G-PROTEIN COUPLED RECEPTOR"/>
    <property type="match status" value="1"/>
</dbReference>
<evidence type="ECO:0000256" key="3">
    <source>
        <dbReference type="ARBA" id="ARBA00022989"/>
    </source>
</evidence>
<keyword evidence="2 8" id="KW-0812">Transmembrane</keyword>
<evidence type="ECO:0000313" key="10">
    <source>
        <dbReference type="EMBL" id="CAF1455774.1"/>
    </source>
</evidence>
<keyword evidence="4" id="KW-0297">G-protein coupled receptor</keyword>
<dbReference type="InterPro" id="IPR000276">
    <property type="entry name" value="GPCR_Rhodpsn"/>
</dbReference>
<keyword evidence="6" id="KW-0675">Receptor</keyword>
<comment type="subcellular location">
    <subcellularLocation>
        <location evidence="1">Membrane</location>
        <topology evidence="1">Multi-pass membrane protein</topology>
    </subcellularLocation>
</comment>
<dbReference type="AlphaFoldDB" id="A0A815PXM2"/>
<dbReference type="Gene3D" id="1.20.1070.10">
    <property type="entry name" value="Rhodopsin 7-helix transmembrane proteins"/>
    <property type="match status" value="1"/>
</dbReference>
<feature type="transmembrane region" description="Helical" evidence="8">
    <location>
        <begin position="64"/>
        <end position="88"/>
    </location>
</feature>
<comment type="caution">
    <text evidence="10">The sequence shown here is derived from an EMBL/GenBank/DDBJ whole genome shotgun (WGS) entry which is preliminary data.</text>
</comment>
<dbReference type="PROSITE" id="PS50262">
    <property type="entry name" value="G_PROTEIN_RECEP_F1_2"/>
    <property type="match status" value="1"/>
</dbReference>
<dbReference type="SMART" id="SM01381">
    <property type="entry name" value="7TM_GPCR_Srsx"/>
    <property type="match status" value="1"/>
</dbReference>
<sequence>METASGMLIESRDQSILDDYFYPSLAMKFYLWGYLSLFILGYTGNSASLLTFARPTLRASSTGILYMVLAISDICFLSSLTFDFIHYGLRLDLDIISDFIYTCRWREFLMGTSQFCSAWILVFIAMDRWIRTRFPYKSTAICTQKKALIVLAILLSTTIGLHAMFLTSLYQPFYLQIPLINCMPLRIAGDDFFNFYYETWPVVQLSISCLVPAGLILVFIVDMFIKIRLQKRIVHQHINNQNRNQTVRHNNRLQNQLFIIMLSNVIIFFITTVQIGIYRFLYWRTLSSSIGLDIRFFTNLTVILSWVLGINYSINFYVHCLTSTLFRREFKKYFSLISILYQRTQTHVNTIQPIILIRTNNNLRR</sequence>
<name>A0A815PXM2_ADIRI</name>
<feature type="transmembrane region" description="Helical" evidence="8">
    <location>
        <begin position="257"/>
        <end position="277"/>
    </location>
</feature>
<dbReference type="GO" id="GO:0005886">
    <property type="term" value="C:plasma membrane"/>
    <property type="evidence" value="ECO:0007669"/>
    <property type="project" value="TreeGrafter"/>
</dbReference>
<dbReference type="GO" id="GO:0004930">
    <property type="term" value="F:G protein-coupled receptor activity"/>
    <property type="evidence" value="ECO:0007669"/>
    <property type="project" value="UniProtKB-KW"/>
</dbReference>
<gene>
    <name evidence="11" type="ORF">EDS130_LOCUS42990</name>
    <name evidence="10" type="ORF">XAT740_LOCUS37143</name>
</gene>
<feature type="domain" description="G-protein coupled receptors family 1 profile" evidence="9">
    <location>
        <begin position="44"/>
        <end position="319"/>
    </location>
</feature>
<keyword evidence="5 8" id="KW-0472">Membrane</keyword>
<evidence type="ECO:0000256" key="7">
    <source>
        <dbReference type="ARBA" id="ARBA00023224"/>
    </source>
</evidence>
<keyword evidence="12" id="KW-1185">Reference proteome</keyword>
<feature type="transmembrane region" description="Helical" evidence="8">
    <location>
        <begin position="147"/>
        <end position="170"/>
    </location>
</feature>
<dbReference type="Pfam" id="PF00001">
    <property type="entry name" value="7tm_1"/>
    <property type="match status" value="1"/>
</dbReference>
<feature type="transmembrane region" description="Helical" evidence="8">
    <location>
        <begin position="29"/>
        <end position="52"/>
    </location>
</feature>
<keyword evidence="3 8" id="KW-1133">Transmembrane helix</keyword>
<feature type="transmembrane region" description="Helical" evidence="8">
    <location>
        <begin position="297"/>
        <end position="318"/>
    </location>
</feature>
<evidence type="ECO:0000313" key="11">
    <source>
        <dbReference type="EMBL" id="CAF1506899.1"/>
    </source>
</evidence>
<dbReference type="EMBL" id="CAJNOR010003877">
    <property type="protein sequence ID" value="CAF1455774.1"/>
    <property type="molecule type" value="Genomic_DNA"/>
</dbReference>
<reference evidence="10" key="1">
    <citation type="submission" date="2021-02" db="EMBL/GenBank/DDBJ databases">
        <authorList>
            <person name="Nowell W R."/>
        </authorList>
    </citation>
    <scope>NUCLEOTIDE SEQUENCE</scope>
</reference>
<dbReference type="Proteomes" id="UP000663828">
    <property type="component" value="Unassembled WGS sequence"/>
</dbReference>
<proteinExistence type="predicted"/>
<evidence type="ECO:0000256" key="8">
    <source>
        <dbReference type="SAM" id="Phobius"/>
    </source>
</evidence>
<evidence type="ECO:0000256" key="6">
    <source>
        <dbReference type="ARBA" id="ARBA00023170"/>
    </source>
</evidence>
<evidence type="ECO:0000256" key="5">
    <source>
        <dbReference type="ARBA" id="ARBA00023136"/>
    </source>
</evidence>
<evidence type="ECO:0000313" key="12">
    <source>
        <dbReference type="Proteomes" id="UP000663828"/>
    </source>
</evidence>
<accession>A0A815PXM2</accession>
<dbReference type="PANTHER" id="PTHR24243:SF230">
    <property type="entry name" value="G-PROTEIN COUPLED RECEPTORS FAMILY 1 PROFILE DOMAIN-CONTAINING PROTEIN"/>
    <property type="match status" value="1"/>
</dbReference>
<evidence type="ECO:0000259" key="9">
    <source>
        <dbReference type="PROSITE" id="PS50262"/>
    </source>
</evidence>
<evidence type="ECO:0000256" key="2">
    <source>
        <dbReference type="ARBA" id="ARBA00022692"/>
    </source>
</evidence>
<dbReference type="SUPFAM" id="SSF81321">
    <property type="entry name" value="Family A G protein-coupled receptor-like"/>
    <property type="match status" value="1"/>
</dbReference>
<dbReference type="OrthoDB" id="6076970at2759"/>
<protein>
    <recommendedName>
        <fullName evidence="9">G-protein coupled receptors family 1 profile domain-containing protein</fullName>
    </recommendedName>
</protein>
<dbReference type="EMBL" id="CAJNOJ010000668">
    <property type="protein sequence ID" value="CAF1506899.1"/>
    <property type="molecule type" value="Genomic_DNA"/>
</dbReference>
<keyword evidence="7" id="KW-0807">Transducer</keyword>
<evidence type="ECO:0000256" key="1">
    <source>
        <dbReference type="ARBA" id="ARBA00004141"/>
    </source>
</evidence>
<dbReference type="Proteomes" id="UP000663852">
    <property type="component" value="Unassembled WGS sequence"/>
</dbReference>
<evidence type="ECO:0000256" key="4">
    <source>
        <dbReference type="ARBA" id="ARBA00023040"/>
    </source>
</evidence>
<feature type="transmembrane region" description="Helical" evidence="8">
    <location>
        <begin position="108"/>
        <end position="126"/>
    </location>
</feature>
<feature type="transmembrane region" description="Helical" evidence="8">
    <location>
        <begin position="202"/>
        <end position="225"/>
    </location>
</feature>
<dbReference type="InterPro" id="IPR017452">
    <property type="entry name" value="GPCR_Rhodpsn_7TM"/>
</dbReference>